<sequence>MESVGPEGKGGLRQVMAVAMNLGAPVPTPEEAGFLPDEACAGFPEGVEQRDLDEDQKEV</sequence>
<evidence type="ECO:0000313" key="2">
    <source>
        <dbReference type="EMBL" id="KAF4139337.1"/>
    </source>
</evidence>
<feature type="region of interest" description="Disordered" evidence="1">
    <location>
        <begin position="29"/>
        <end position="59"/>
    </location>
</feature>
<evidence type="ECO:0000313" key="3">
    <source>
        <dbReference type="Proteomes" id="UP000704712"/>
    </source>
</evidence>
<dbReference type="Proteomes" id="UP000704712">
    <property type="component" value="Unassembled WGS sequence"/>
</dbReference>
<reference evidence="2" key="1">
    <citation type="submission" date="2020-03" db="EMBL/GenBank/DDBJ databases">
        <title>Hybrid Assembly of Korean Phytophthora infestans isolates.</title>
        <authorList>
            <person name="Prokchorchik M."/>
            <person name="Lee Y."/>
            <person name="Seo J."/>
            <person name="Cho J.-H."/>
            <person name="Park Y.-E."/>
            <person name="Jang D.-C."/>
            <person name="Im J.-S."/>
            <person name="Choi J.-G."/>
            <person name="Park H.-J."/>
            <person name="Lee G.-B."/>
            <person name="Lee Y.-G."/>
            <person name="Hong S.-Y."/>
            <person name="Cho K."/>
            <person name="Sohn K.H."/>
        </authorList>
    </citation>
    <scope>NUCLEOTIDE SEQUENCE</scope>
    <source>
        <strain evidence="2">KR_2_A2</strain>
    </source>
</reference>
<name>A0A8S9UIM4_PHYIN</name>
<comment type="caution">
    <text evidence="2">The sequence shown here is derived from an EMBL/GenBank/DDBJ whole genome shotgun (WGS) entry which is preliminary data.</text>
</comment>
<proteinExistence type="predicted"/>
<accession>A0A8S9UIM4</accession>
<dbReference type="EMBL" id="JAACNO010001556">
    <property type="protein sequence ID" value="KAF4139337.1"/>
    <property type="molecule type" value="Genomic_DNA"/>
</dbReference>
<evidence type="ECO:0000256" key="1">
    <source>
        <dbReference type="SAM" id="MobiDB-lite"/>
    </source>
</evidence>
<gene>
    <name evidence="2" type="ORF">GN958_ATG11238</name>
</gene>
<organism evidence="2 3">
    <name type="scientific">Phytophthora infestans</name>
    <name type="common">Potato late blight agent</name>
    <name type="synonym">Botrytis infestans</name>
    <dbReference type="NCBI Taxonomy" id="4787"/>
    <lineage>
        <taxon>Eukaryota</taxon>
        <taxon>Sar</taxon>
        <taxon>Stramenopiles</taxon>
        <taxon>Oomycota</taxon>
        <taxon>Peronosporomycetes</taxon>
        <taxon>Peronosporales</taxon>
        <taxon>Peronosporaceae</taxon>
        <taxon>Phytophthora</taxon>
    </lineage>
</organism>
<protein>
    <submittedName>
        <fullName evidence="2">Uncharacterized protein</fullName>
    </submittedName>
</protein>
<dbReference type="AlphaFoldDB" id="A0A8S9UIM4"/>